<organism evidence="1">
    <name type="scientific">Cacopsylla melanoneura</name>
    <dbReference type="NCBI Taxonomy" id="428564"/>
    <lineage>
        <taxon>Eukaryota</taxon>
        <taxon>Metazoa</taxon>
        <taxon>Ecdysozoa</taxon>
        <taxon>Arthropoda</taxon>
        <taxon>Hexapoda</taxon>
        <taxon>Insecta</taxon>
        <taxon>Pterygota</taxon>
        <taxon>Neoptera</taxon>
        <taxon>Paraneoptera</taxon>
        <taxon>Hemiptera</taxon>
        <taxon>Sternorrhyncha</taxon>
        <taxon>Psylloidea</taxon>
        <taxon>Psyllidae</taxon>
        <taxon>Psyllinae</taxon>
        <taxon>Cacopsylla</taxon>
    </lineage>
</organism>
<dbReference type="EMBL" id="HBUF01621377">
    <property type="protein sequence ID" value="CAG6781082.1"/>
    <property type="molecule type" value="Transcribed_RNA"/>
</dbReference>
<evidence type="ECO:0000313" key="1">
    <source>
        <dbReference type="EMBL" id="CAG6781082.1"/>
    </source>
</evidence>
<accession>A0A8D9BD83</accession>
<name>A0A8D9BD83_9HEMI</name>
<dbReference type="EMBL" id="HBUF01621371">
    <property type="protein sequence ID" value="CAG6781063.1"/>
    <property type="molecule type" value="Transcribed_RNA"/>
</dbReference>
<sequence length="114" mass="13482">MLRGFENKIRVWGKLQKKIRGMLQHDVCKQNKKSSSYFHKTYRLYPKYCLVEVCFKFQENRLKINMSISPIYLTLFATYPNPICNLPRLRGKLQKKITFTFYLPAGKGKGIKSL</sequence>
<reference evidence="1" key="1">
    <citation type="submission" date="2021-05" db="EMBL/GenBank/DDBJ databases">
        <authorList>
            <person name="Alioto T."/>
            <person name="Alioto T."/>
            <person name="Gomez Garrido J."/>
        </authorList>
    </citation>
    <scope>NUCLEOTIDE SEQUENCE</scope>
</reference>
<dbReference type="AlphaFoldDB" id="A0A8D9BD83"/>
<proteinExistence type="predicted"/>
<protein>
    <submittedName>
        <fullName evidence="1">Uncharacterized protein</fullName>
    </submittedName>
</protein>